<dbReference type="AlphaFoldDB" id="A0A7H9BH17"/>
<keyword evidence="3" id="KW-1185">Reference proteome</keyword>
<name>A0A7H9BH17_9NEIS</name>
<dbReference type="InterPro" id="IPR018720">
    <property type="entry name" value="DUF2249"/>
</dbReference>
<accession>A0A7H9BH17</accession>
<dbReference type="RefSeq" id="WP_179358089.1">
    <property type="nucleotide sequence ID" value="NZ_CP058627.1"/>
</dbReference>
<reference evidence="2 3" key="1">
    <citation type="submission" date="2020-07" db="EMBL/GenBank/DDBJ databases">
        <title>Complete genome sequence of Chitinibacter sp. 2T18.</title>
        <authorList>
            <person name="Bae J.-W."/>
            <person name="Choi J.-W."/>
        </authorList>
    </citation>
    <scope>NUCLEOTIDE SEQUENCE [LARGE SCALE GENOMIC DNA]</scope>
    <source>
        <strain evidence="2 3">2T18</strain>
    </source>
</reference>
<organism evidence="2 3">
    <name type="scientific">Chitinibacter bivalviorum</name>
    <dbReference type="NCBI Taxonomy" id="2739434"/>
    <lineage>
        <taxon>Bacteria</taxon>
        <taxon>Pseudomonadati</taxon>
        <taxon>Pseudomonadota</taxon>
        <taxon>Betaproteobacteria</taxon>
        <taxon>Neisseriales</taxon>
        <taxon>Chitinibacteraceae</taxon>
        <taxon>Chitinibacter</taxon>
    </lineage>
</organism>
<dbReference type="KEGG" id="chiz:HQ393_06905"/>
<proteinExistence type="predicted"/>
<sequence length="88" mass="10330">MSVFDLARLAETEQQLFQGFEQLAVGECLELSAEQRPMRLQALFEKKYSQSYRWEYLQDGPDLWRWQIHKIRDEKVGAPCCGFCSGTH</sequence>
<evidence type="ECO:0000313" key="3">
    <source>
        <dbReference type="Proteomes" id="UP000509597"/>
    </source>
</evidence>
<dbReference type="EMBL" id="CP058627">
    <property type="protein sequence ID" value="QLG88010.1"/>
    <property type="molecule type" value="Genomic_DNA"/>
</dbReference>
<gene>
    <name evidence="2" type="ORF">HQ393_06905</name>
</gene>
<evidence type="ECO:0000259" key="1">
    <source>
        <dbReference type="Pfam" id="PF10006"/>
    </source>
</evidence>
<protein>
    <submittedName>
        <fullName evidence="2">DUF2249 domain-containing protein</fullName>
    </submittedName>
</protein>
<dbReference type="Pfam" id="PF10006">
    <property type="entry name" value="DUF2249"/>
    <property type="match status" value="1"/>
</dbReference>
<evidence type="ECO:0000313" key="2">
    <source>
        <dbReference type="EMBL" id="QLG88010.1"/>
    </source>
</evidence>
<feature type="domain" description="DUF2249" evidence="1">
    <location>
        <begin position="14"/>
        <end position="70"/>
    </location>
</feature>
<dbReference type="Proteomes" id="UP000509597">
    <property type="component" value="Chromosome"/>
</dbReference>